<evidence type="ECO:0000313" key="1">
    <source>
        <dbReference type="EMBL" id="QOR58730.1"/>
    </source>
</evidence>
<sequence>MIKLGSTDITNVMLGTTKVDAIFLGNTKVYPNLPAVEGVYVYHVDKKFYTFPEFQKLSNTAISQVLGFAIIDNQGSFLLPPRVNLSNDYRWCPENFDTFLVPDVGIGVDDLNGRQNTEVLFNNFHNVAGSNEYAAGYAYRFTPVPIGTNWYLPSIGELIIIHTYVSELNDWVFDTFGFSYFPSSGAKAFWSSTQGDATTAWQLSIFAGNPHTAVKREPNVALPVIKLG</sequence>
<reference evidence="1 2" key="1">
    <citation type="submission" date="2020-07" db="EMBL/GenBank/DDBJ databases">
        <title>Taxonomic proposal: Crassvirales, a new order of highly abundant and diverse bacterial viruses.</title>
        <authorList>
            <person name="Shkoporov A.N."/>
            <person name="Stockdale S.R."/>
            <person name="Guerin E."/>
            <person name="Ross R.P."/>
            <person name="Hill C."/>
        </authorList>
    </citation>
    <scope>NUCLEOTIDE SEQUENCE [LARGE SCALE GENOMIC DNA]</scope>
</reference>
<proteinExistence type="predicted"/>
<organism evidence="1 2">
    <name type="scientific">uncultured phage cr10_1</name>
    <dbReference type="NCBI Taxonomy" id="2772066"/>
    <lineage>
        <taxon>Viruses</taxon>
        <taxon>Duplodnaviria</taxon>
        <taxon>Heunggongvirae</taxon>
        <taxon>Uroviricota</taxon>
        <taxon>Caudoviricetes</taxon>
        <taxon>Crassvirales</taxon>
        <taxon>Suoliviridae</taxon>
        <taxon>Boorivirinae</taxon>
        <taxon>Canhaevirus</taxon>
        <taxon>Canhaevirus hiberniae</taxon>
    </lineage>
</organism>
<dbReference type="EMBL" id="MT774382">
    <property type="protein sequence ID" value="QOR58730.1"/>
    <property type="molecule type" value="Genomic_DNA"/>
</dbReference>
<dbReference type="GeneID" id="65129210"/>
<protein>
    <recommendedName>
        <fullName evidence="3">DUF1566 domain-containing protein</fullName>
    </recommendedName>
</protein>
<evidence type="ECO:0000313" key="2">
    <source>
        <dbReference type="Proteomes" id="UP000593744"/>
    </source>
</evidence>
<dbReference type="Proteomes" id="UP000593744">
    <property type="component" value="Segment"/>
</dbReference>
<dbReference type="KEGG" id="vg:65129210"/>
<accession>A0A7M1S0D6</accession>
<evidence type="ECO:0008006" key="3">
    <source>
        <dbReference type="Google" id="ProtNLM"/>
    </source>
</evidence>
<keyword evidence="2" id="KW-1185">Reference proteome</keyword>
<name>A0A7M1S0D6_9CAUD</name>
<dbReference type="RefSeq" id="YP_010110888.1">
    <property type="nucleotide sequence ID" value="NC_055875.1"/>
</dbReference>